<dbReference type="PROSITE" id="PS50234">
    <property type="entry name" value="VWFA"/>
    <property type="match status" value="1"/>
</dbReference>
<dbReference type="EMBL" id="DRUY01000001">
    <property type="protein sequence ID" value="HHI64915.1"/>
    <property type="molecule type" value="Genomic_DNA"/>
</dbReference>
<dbReference type="SMART" id="SM00327">
    <property type="entry name" value="VWA"/>
    <property type="match status" value="1"/>
</dbReference>
<proteinExistence type="predicted"/>
<reference evidence="2" key="1">
    <citation type="journal article" date="2020" name="mSystems">
        <title>Genome- and Community-Level Interaction Insights into Carbon Utilization and Element Cycling Functions of Hydrothermarchaeota in Hydrothermal Sediment.</title>
        <authorList>
            <person name="Zhou Z."/>
            <person name="Liu Y."/>
            <person name="Xu W."/>
            <person name="Pan J."/>
            <person name="Luo Z.H."/>
            <person name="Li M."/>
        </authorList>
    </citation>
    <scope>NUCLEOTIDE SEQUENCE [LARGE SCALE GENOMIC DNA]</scope>
    <source>
        <strain evidence="2">SpSt-1019</strain>
    </source>
</reference>
<feature type="domain" description="VWFA" evidence="1">
    <location>
        <begin position="41"/>
        <end position="226"/>
    </location>
</feature>
<comment type="caution">
    <text evidence="2">The sequence shown here is derived from an EMBL/GenBank/DDBJ whole genome shotgun (WGS) entry which is preliminary data.</text>
</comment>
<dbReference type="PANTHER" id="PTHR10579:SF43">
    <property type="entry name" value="ZINC FINGER (C3HC4-TYPE RING FINGER) FAMILY PROTEIN"/>
    <property type="match status" value="1"/>
</dbReference>
<name>A0A7C5KG85_9BACT</name>
<dbReference type="PANTHER" id="PTHR10579">
    <property type="entry name" value="CALCIUM-ACTIVATED CHLORIDE CHANNEL REGULATOR"/>
    <property type="match status" value="1"/>
</dbReference>
<accession>A0A7C5KG85</accession>
<sequence length="438" mass="49804">MLKVNLKTHRKRLLAETAGQKLFVLLSIETEKIFEERGKLFISFVLDTSGSMKETVNDKSKIEIVIESLKKIFESNILKDEDEISIVTFDDEARVVLPFTEAKERDKIFSSFELIKTGTVGTNLGTGMQLALELLKEKNGIKKMVVLTDGNVFDMDLVEKILDELVFSNISVISVGVGDEWNEDLLCRISDRTLGKPLHLCDNETNSMYSNGISVSKLPYVFLNELGHVTQEVITNLELLIELKEGFSLERITKIFPVQYEIMTESQPYLLGNLEARRKNVYLLEFDVPSMPVSKVEVARIEMFYQISNSNTREKVDPMEISIEFTKDQLLAVQTDQEVMDWVQQRNIEKIVNQAINHALKSPEEAEKILALARSLTIKLRNDDLTALIDKAIEEIRVKKYIGSNIAKTLKIGTKTQLLDHSKEDVPTDDDIRKATGR</sequence>
<dbReference type="InterPro" id="IPR051266">
    <property type="entry name" value="CLCR"/>
</dbReference>
<dbReference type="SUPFAM" id="SSF53300">
    <property type="entry name" value="vWA-like"/>
    <property type="match status" value="1"/>
</dbReference>
<dbReference type="Gene3D" id="3.40.50.410">
    <property type="entry name" value="von Willebrand factor, type A domain"/>
    <property type="match status" value="1"/>
</dbReference>
<protein>
    <submittedName>
        <fullName evidence="2">VWA domain-containing protein</fullName>
    </submittedName>
</protein>
<dbReference type="InterPro" id="IPR002035">
    <property type="entry name" value="VWF_A"/>
</dbReference>
<dbReference type="InterPro" id="IPR036465">
    <property type="entry name" value="vWFA_dom_sf"/>
</dbReference>
<evidence type="ECO:0000313" key="2">
    <source>
        <dbReference type="EMBL" id="HHI64915.1"/>
    </source>
</evidence>
<organism evidence="2">
    <name type="scientific">Thermodesulfobium narugense</name>
    <dbReference type="NCBI Taxonomy" id="184064"/>
    <lineage>
        <taxon>Bacteria</taxon>
        <taxon>Pseudomonadati</taxon>
        <taxon>Thermodesulfobiota</taxon>
        <taxon>Thermodesulfobiia</taxon>
        <taxon>Thermodesulfobiales</taxon>
        <taxon>Thermodesulfobiaceae</taxon>
        <taxon>Thermodesulfobium</taxon>
    </lineage>
</organism>
<dbReference type="Pfam" id="PF00092">
    <property type="entry name" value="VWA"/>
    <property type="match status" value="1"/>
</dbReference>
<gene>
    <name evidence="2" type="ORF">ENL70_00015</name>
</gene>
<dbReference type="AlphaFoldDB" id="A0A7C5KG85"/>
<evidence type="ECO:0000259" key="1">
    <source>
        <dbReference type="PROSITE" id="PS50234"/>
    </source>
</evidence>